<feature type="compositionally biased region" description="Polar residues" evidence="7">
    <location>
        <begin position="920"/>
        <end position="972"/>
    </location>
</feature>
<feature type="region of interest" description="Disordered" evidence="7">
    <location>
        <begin position="1454"/>
        <end position="1573"/>
    </location>
</feature>
<dbReference type="CDD" id="cd17710">
    <property type="entry name" value="BRCT_PAXIP1_rpt2"/>
    <property type="match status" value="1"/>
</dbReference>
<feature type="coiled-coil region" evidence="6">
    <location>
        <begin position="1302"/>
        <end position="1350"/>
    </location>
</feature>
<feature type="compositionally biased region" description="Low complexity" evidence="7">
    <location>
        <begin position="562"/>
        <end position="572"/>
    </location>
</feature>
<feature type="region of interest" description="Disordered" evidence="7">
    <location>
        <begin position="1952"/>
        <end position="1973"/>
    </location>
</feature>
<evidence type="ECO:0000256" key="6">
    <source>
        <dbReference type="SAM" id="Coils"/>
    </source>
</evidence>
<evidence type="ECO:0000256" key="1">
    <source>
        <dbReference type="ARBA" id="ARBA00004123"/>
    </source>
</evidence>
<evidence type="ECO:0000313" key="9">
    <source>
        <dbReference type="EMBL" id="KAG8190391.1"/>
    </source>
</evidence>
<dbReference type="GO" id="GO:0044666">
    <property type="term" value="C:MLL3/4 complex"/>
    <property type="evidence" value="ECO:0007669"/>
    <property type="project" value="TreeGrafter"/>
</dbReference>
<evidence type="ECO:0000256" key="7">
    <source>
        <dbReference type="SAM" id="MobiDB-lite"/>
    </source>
</evidence>
<dbReference type="CDD" id="cd17711">
    <property type="entry name" value="BRCT_PAXIP1_rpt3"/>
    <property type="match status" value="1"/>
</dbReference>
<feature type="compositionally biased region" description="Low complexity" evidence="7">
    <location>
        <begin position="1038"/>
        <end position="1073"/>
    </location>
</feature>
<feature type="region of interest" description="Disordered" evidence="7">
    <location>
        <begin position="1644"/>
        <end position="1669"/>
    </location>
</feature>
<protein>
    <recommendedName>
        <fullName evidence="4">PAX-interacting protein 1</fullName>
    </recommendedName>
    <alternativeName>
        <fullName evidence="5">PAX transactivation activation domain-interacting protein</fullName>
    </alternativeName>
</protein>
<feature type="domain" description="BRCT" evidence="8">
    <location>
        <begin position="1699"/>
        <end position="1777"/>
    </location>
</feature>
<feature type="domain" description="BRCT" evidence="8">
    <location>
        <begin position="5"/>
        <end position="93"/>
    </location>
</feature>
<dbReference type="Pfam" id="PF12738">
    <property type="entry name" value="PTCB-BRCT"/>
    <property type="match status" value="2"/>
</dbReference>
<evidence type="ECO:0000256" key="4">
    <source>
        <dbReference type="ARBA" id="ARBA00023858"/>
    </source>
</evidence>
<dbReference type="Pfam" id="PF16589">
    <property type="entry name" value="BRCT_2"/>
    <property type="match status" value="1"/>
</dbReference>
<gene>
    <name evidence="9" type="ORF">JTE90_022034</name>
</gene>
<feature type="compositionally biased region" description="Polar residues" evidence="7">
    <location>
        <begin position="1108"/>
        <end position="1128"/>
    </location>
</feature>
<evidence type="ECO:0000313" key="10">
    <source>
        <dbReference type="Proteomes" id="UP000827092"/>
    </source>
</evidence>
<feature type="region of interest" description="Disordered" evidence="7">
    <location>
        <begin position="562"/>
        <end position="656"/>
    </location>
</feature>
<comment type="caution">
    <text evidence="9">The sequence shown here is derived from an EMBL/GenBank/DDBJ whole genome shotgun (WGS) entry which is preliminary data.</text>
</comment>
<dbReference type="EMBL" id="JAFNEN010000185">
    <property type="protein sequence ID" value="KAG8190391.1"/>
    <property type="molecule type" value="Genomic_DNA"/>
</dbReference>
<dbReference type="CDD" id="cd17714">
    <property type="entry name" value="BRCT_PAXIP1_rpt1"/>
    <property type="match status" value="1"/>
</dbReference>
<proteinExistence type="predicted"/>
<keyword evidence="3" id="KW-0539">Nucleus</keyword>
<dbReference type="GO" id="GO:0006974">
    <property type="term" value="P:DNA damage response"/>
    <property type="evidence" value="ECO:0007669"/>
    <property type="project" value="UniProtKB-KW"/>
</dbReference>
<feature type="compositionally biased region" description="Polar residues" evidence="7">
    <location>
        <begin position="1083"/>
        <end position="1100"/>
    </location>
</feature>
<feature type="compositionally biased region" description="Low complexity" evidence="7">
    <location>
        <begin position="1129"/>
        <end position="1151"/>
    </location>
</feature>
<evidence type="ECO:0000259" key="8">
    <source>
        <dbReference type="PROSITE" id="PS50172"/>
    </source>
</evidence>
<feature type="domain" description="BRCT" evidence="8">
    <location>
        <begin position="1972"/>
        <end position="2051"/>
    </location>
</feature>
<keyword evidence="2" id="KW-0227">DNA damage</keyword>
<dbReference type="Proteomes" id="UP000827092">
    <property type="component" value="Unassembled WGS sequence"/>
</dbReference>
<evidence type="ECO:0000256" key="2">
    <source>
        <dbReference type="ARBA" id="ARBA00022763"/>
    </source>
</evidence>
<feature type="domain" description="BRCT" evidence="8">
    <location>
        <begin position="1791"/>
        <end position="1866"/>
    </location>
</feature>
<dbReference type="Gene3D" id="3.40.50.10190">
    <property type="entry name" value="BRCT domain"/>
    <property type="match status" value="6"/>
</dbReference>
<dbReference type="InterPro" id="IPR051579">
    <property type="entry name" value="DDR_Transcriptional_Reg"/>
</dbReference>
<feature type="region of interest" description="Disordered" evidence="7">
    <location>
        <begin position="839"/>
        <end position="1176"/>
    </location>
</feature>
<dbReference type="CDD" id="cd18440">
    <property type="entry name" value="BRCT_PAXIP1_rpt6"/>
    <property type="match status" value="1"/>
</dbReference>
<feature type="compositionally biased region" description="Low complexity" evidence="7">
    <location>
        <begin position="839"/>
        <end position="890"/>
    </location>
</feature>
<feature type="domain" description="BRCT" evidence="8">
    <location>
        <begin position="94"/>
        <end position="182"/>
    </location>
</feature>
<evidence type="ECO:0000256" key="5">
    <source>
        <dbReference type="ARBA" id="ARBA00030146"/>
    </source>
</evidence>
<feature type="region of interest" description="Disordered" evidence="7">
    <location>
        <begin position="773"/>
        <end position="801"/>
    </location>
</feature>
<reference evidence="9 10" key="1">
    <citation type="journal article" date="2022" name="Nat. Ecol. Evol.">
        <title>A masculinizing supergene underlies an exaggerated male reproductive morph in a spider.</title>
        <authorList>
            <person name="Hendrickx F."/>
            <person name="De Corte Z."/>
            <person name="Sonet G."/>
            <person name="Van Belleghem S.M."/>
            <person name="Kostlbacher S."/>
            <person name="Vangestel C."/>
        </authorList>
    </citation>
    <scope>NUCLEOTIDE SEQUENCE [LARGE SCALE GENOMIC DNA]</scope>
    <source>
        <strain evidence="9">W744_W776</strain>
    </source>
</reference>
<feature type="compositionally biased region" description="Low complexity" evidence="7">
    <location>
        <begin position="900"/>
        <end position="919"/>
    </location>
</feature>
<dbReference type="SMART" id="SM00292">
    <property type="entry name" value="BRCT"/>
    <property type="match status" value="5"/>
</dbReference>
<feature type="compositionally biased region" description="Polar residues" evidence="7">
    <location>
        <begin position="1025"/>
        <end position="1037"/>
    </location>
</feature>
<feature type="compositionally biased region" description="Low complexity" evidence="7">
    <location>
        <begin position="594"/>
        <end position="653"/>
    </location>
</feature>
<feature type="compositionally biased region" description="Low complexity" evidence="7">
    <location>
        <begin position="1454"/>
        <end position="1470"/>
    </location>
</feature>
<dbReference type="PANTHER" id="PTHR23196:SF1">
    <property type="entry name" value="PAX-INTERACTING PROTEIN 1"/>
    <property type="match status" value="1"/>
</dbReference>
<dbReference type="PROSITE" id="PS50172">
    <property type="entry name" value="BRCT"/>
    <property type="match status" value="5"/>
</dbReference>
<feature type="compositionally biased region" description="Polar residues" evidence="7">
    <location>
        <begin position="447"/>
        <end position="462"/>
    </location>
</feature>
<keyword evidence="10" id="KW-1185">Reference proteome</keyword>
<feature type="region of interest" description="Disordered" evidence="7">
    <location>
        <begin position="333"/>
        <end position="371"/>
    </location>
</feature>
<feature type="compositionally biased region" description="Low complexity" evidence="7">
    <location>
        <begin position="1004"/>
        <end position="1024"/>
    </location>
</feature>
<keyword evidence="6" id="KW-0175">Coiled coil</keyword>
<feature type="compositionally biased region" description="Low complexity" evidence="7">
    <location>
        <begin position="1382"/>
        <end position="1393"/>
    </location>
</feature>
<name>A0AAV6V3D1_9ARAC</name>
<dbReference type="Pfam" id="PF00533">
    <property type="entry name" value="BRCT"/>
    <property type="match status" value="2"/>
</dbReference>
<sequence>MSDSVSPDLFKGLKFCLIDDGDNVDKIKGVLQGGGGTHYSYLSDMVSHVICDNPDNEAVAEAQELFEKPVLTSRWVILSSKCGKLLPLAGFSAVKNQLFYGLVFCPSQLSLKDKKKLWAMVTFFGGTFRLNFNKSCTHLVVGKPEGAKYEKALACGVKVVTPDWITDSIQNKYQCDEDLYHPKLLIVPQPKVLHVPSPEANSLTSALISLDKINIDASIAAPSQSDQGFLQNIKLTNLDNKLADDILGNLPAVHVIKTEPNSTQYSAEQSFPGNRIVSVASSLPQQHMVVTTRPLSSPSSQALYQQQQLQHQQMLQQGEQKLNQALQQIQQAQQQPNLQQRPQLQPGQSQVLQQQKGQWPQQQQQQRMSLTQQHQIQHHILQMQRLRNLQQQQQLRSQPNLAPAQLAQLQQLQQQQQQLQQQQQQLQQQQQQLQQQQSLQQQNFQQRPGSQTHIQRQPSPSPLLQKQVQINVQQIPHQQGSIVPQGQQGLMQSQLQQLSGQNPQTQMQIQLQAQLRQQQQQQQQPALSQLQLQQQALQKHQLQQQLQQQLLKQQHLQQLQQQQQQQTQMNQQRAMTQSPNMPPSPLHIQQQNILQPSPRQSPLQQSPLQHSLQHSPQQQPGVQLQHQQPSTLPAQRPQTPHQQPSHQQPHHPQMSVPLSPMQQAQQIAMEKAAQQSAVEKQQTELIKVQLKQAALERAQAIEKARLQQTLEKVQMQQAALEKAQLQPGGDNQHLQQQHLLQQAQLQRSASHQLQIQQQLHQLQLQKAGLHQSIQQSQQGSSKVDVSPGAQPSQAQFTIQQGQIQAIPKPSQIHGSPQLIQQQQQQNAAQRLQLQQLQQRLQMQQQGSPQQRLQVQGPQGQPLQQGHSLQAQLQLQQQLQQPQAASSGQPLQHPPAQPLSQGSPAQLQQVSQQLRMQQNSPAQQIQGSPAQGSPAQLQQGSPAHSSVQLQGSPSAQHLQLQQGSPAQHLQYPQGSPAHHLQLQQGSPAQHIQLQQGSPAQHLQLSQGSPAQSQQTSQGSSPSLQQAGQQGPSQPVTQHSQLQMQSPGQMQQMSPQQNQQHQASQQATSQQDTMQTALQSPLDGHSQSPMQTSAIQQQQTLKQIPAKTPQLPQQAPSPLNQIPNQSLMQPSLQASQPQEIQQLQLQMSQQQQQGHPVQAGGIEGNQPPGQSPIRQPSPIHMQFHPAQLQKLQLHMAQQQGSTQQILLKQVSSQPQMQQGGNQLPQASVQQVHLHVLQQARLQALRKQQAQLQQSITQVTGSLTQTSQASSIQQGQLLQEAQLQQRPGLPPQNAPQQAARMPLQQAQLQQQLAQLQQAQQLQQQKSQQTALQQNQLQTQLQQIQLRHSALQQARLQQPAASGQQLIQGQHLVRPQQAKPQPPSPQQQRFPQQLSPQIRAAQKQFPANQANQPPMHGQPPVQNIHQQQLLQQRQQQLQQQLALQQQLRQRQLQQQQQLQSPQQGVQQPVAGPPVMMKPPPQYPYDRQLQGQPRIQYPAQPPARSPGQPQRPPWPPGQQPQFLRRSPGANPPPSPQWQPKEELTSPQQQWTARQDAATPTQGAQQQQPVWPPGQQQPVQWQQLELRRQQLLQRPPSQFSPQSDPTSPRMAGQAVGVPAQYQPGLLSPPTQVTPKTKTALANLLNTRLRGAGEETPMPPARSPHTAATSPARRPSADGLPLLPLVPQVIFHGHDAKLHIPPDLCLLGCVFSIQDYEKSSNNDVEMWTKIIVKHGGEVEESYSSKCTHVICENQRSSVVQQALREGKRCVTAFWLNDVLEKKQLKFPWLPHHLPVPFTDDKPCKNQIISVTNFEAEERTTLKNIITILGAKYTGYLTSHNTVVICKKLEGKKVKKAREWRVPCVNAAWLHDLLCGHLEAMRLSLAHKYQQYEEPLTMDYALVPHLMAAWKVPIKISEELIKKHEIELKTPENSNLEKNVKKRENDESLESEVKRFRFDSPPLEENIPPTTQTPPDPENRPRVLFTGIPKVKELAKVVCQLGGVLSPSERECTHLVADAFSRTVKFLCAIHAARFVVTQEWVHACHTHNTFVDEMPYILRDAENEKLFGFDMESIVMKPQRTPLFQDFVFYVTPGVFPRPEVVKRIIEAGGGEAVLKRGPSLRQIKALQQKGRKFAIITGEDDLHLCKMYLEKEVCVQNVEFILTNSIRQELDLTSFAYAL</sequence>
<comment type="subcellular location">
    <subcellularLocation>
        <location evidence="1">Nucleus</location>
    </subcellularLocation>
</comment>
<organism evidence="9 10">
    <name type="scientific">Oedothorax gibbosus</name>
    <dbReference type="NCBI Taxonomy" id="931172"/>
    <lineage>
        <taxon>Eukaryota</taxon>
        <taxon>Metazoa</taxon>
        <taxon>Ecdysozoa</taxon>
        <taxon>Arthropoda</taxon>
        <taxon>Chelicerata</taxon>
        <taxon>Arachnida</taxon>
        <taxon>Araneae</taxon>
        <taxon>Araneomorphae</taxon>
        <taxon>Entelegynae</taxon>
        <taxon>Araneoidea</taxon>
        <taxon>Linyphiidae</taxon>
        <taxon>Erigoninae</taxon>
        <taxon>Oedothorax</taxon>
    </lineage>
</organism>
<dbReference type="Pfam" id="PF16770">
    <property type="entry name" value="RTT107_BRCT_5"/>
    <property type="match status" value="1"/>
</dbReference>
<dbReference type="InterPro" id="IPR036420">
    <property type="entry name" value="BRCT_dom_sf"/>
</dbReference>
<feature type="region of interest" description="Disordered" evidence="7">
    <location>
        <begin position="440"/>
        <end position="462"/>
    </location>
</feature>
<feature type="region of interest" description="Disordered" evidence="7">
    <location>
        <begin position="1369"/>
        <end position="1425"/>
    </location>
</feature>
<dbReference type="SUPFAM" id="SSF52113">
    <property type="entry name" value="BRCT domain"/>
    <property type="match status" value="5"/>
</dbReference>
<feature type="compositionally biased region" description="Polar residues" evidence="7">
    <location>
        <begin position="980"/>
        <end position="1003"/>
    </location>
</feature>
<accession>A0AAV6V3D1</accession>
<feature type="compositionally biased region" description="Low complexity" evidence="7">
    <location>
        <begin position="1552"/>
        <end position="1573"/>
    </location>
</feature>
<dbReference type="PANTHER" id="PTHR23196">
    <property type="entry name" value="PAX TRANSCRIPTION ACTIVATION DOMAIN INTERACTING PROTEIN"/>
    <property type="match status" value="1"/>
</dbReference>
<evidence type="ECO:0000256" key="3">
    <source>
        <dbReference type="ARBA" id="ARBA00023242"/>
    </source>
</evidence>
<feature type="compositionally biased region" description="Pro residues" evidence="7">
    <location>
        <begin position="1494"/>
        <end position="1513"/>
    </location>
</feature>
<dbReference type="InterPro" id="IPR001357">
    <property type="entry name" value="BRCT_dom"/>
</dbReference>